<dbReference type="RefSeq" id="WP_168018108.1">
    <property type="nucleotide sequence ID" value="NZ_JAATEP010000051.1"/>
</dbReference>
<protein>
    <recommendedName>
        <fullName evidence="3">Transposase</fullName>
    </recommendedName>
</protein>
<dbReference type="EMBL" id="JAATEP010000051">
    <property type="protein sequence ID" value="NJP96570.1"/>
    <property type="molecule type" value="Genomic_DNA"/>
</dbReference>
<proteinExistence type="predicted"/>
<dbReference type="Proteomes" id="UP000696294">
    <property type="component" value="Unassembled WGS sequence"/>
</dbReference>
<gene>
    <name evidence="1" type="ORF">HCN51_45280</name>
</gene>
<evidence type="ECO:0000313" key="1">
    <source>
        <dbReference type="EMBL" id="NJP96570.1"/>
    </source>
</evidence>
<accession>A0ABX1BFP0</accession>
<evidence type="ECO:0000313" key="2">
    <source>
        <dbReference type="Proteomes" id="UP000696294"/>
    </source>
</evidence>
<evidence type="ECO:0008006" key="3">
    <source>
        <dbReference type="Google" id="ProtNLM"/>
    </source>
</evidence>
<sequence>MSAGARARLDGLTGDKAYSSAADRTLLRRRHIEATIAQPRDLAAPPPG</sequence>
<comment type="caution">
    <text evidence="1">The sequence shown here is derived from an EMBL/GenBank/DDBJ whole genome shotgun (WGS) entry which is preliminary data.</text>
</comment>
<keyword evidence="2" id="KW-1185">Reference proteome</keyword>
<organism evidence="1 2">
    <name type="scientific">Nonomuraea composti</name>
    <dbReference type="NCBI Taxonomy" id="2720023"/>
    <lineage>
        <taxon>Bacteria</taxon>
        <taxon>Bacillati</taxon>
        <taxon>Actinomycetota</taxon>
        <taxon>Actinomycetes</taxon>
        <taxon>Streptosporangiales</taxon>
        <taxon>Streptosporangiaceae</taxon>
        <taxon>Nonomuraea</taxon>
    </lineage>
</organism>
<name>A0ABX1BFP0_9ACTN</name>
<reference evidence="1 2" key="1">
    <citation type="submission" date="2020-03" db="EMBL/GenBank/DDBJ databases">
        <title>WGS of actinomycetes isolated from Thailand.</title>
        <authorList>
            <person name="Thawai C."/>
        </authorList>
    </citation>
    <scope>NUCLEOTIDE SEQUENCE [LARGE SCALE GENOMIC DNA]</scope>
    <source>
        <strain evidence="1 2">FMUSA5-5</strain>
    </source>
</reference>